<evidence type="ECO:0000313" key="2">
    <source>
        <dbReference type="Proteomes" id="UP000256964"/>
    </source>
</evidence>
<reference evidence="1 2" key="1">
    <citation type="journal article" date="2018" name="Biotechnol. Biofuels">
        <title>Integrative visual omics of the white-rot fungus Polyporus brumalis exposes the biotechnological potential of its oxidative enzymes for delignifying raw plant biomass.</title>
        <authorList>
            <person name="Miyauchi S."/>
            <person name="Rancon A."/>
            <person name="Drula E."/>
            <person name="Hage H."/>
            <person name="Chaduli D."/>
            <person name="Favel A."/>
            <person name="Grisel S."/>
            <person name="Henrissat B."/>
            <person name="Herpoel-Gimbert I."/>
            <person name="Ruiz-Duenas F.J."/>
            <person name="Chevret D."/>
            <person name="Hainaut M."/>
            <person name="Lin J."/>
            <person name="Wang M."/>
            <person name="Pangilinan J."/>
            <person name="Lipzen A."/>
            <person name="Lesage-Meessen L."/>
            <person name="Navarro D."/>
            <person name="Riley R."/>
            <person name="Grigoriev I.V."/>
            <person name="Zhou S."/>
            <person name="Raouche S."/>
            <person name="Rosso M.N."/>
        </authorList>
    </citation>
    <scope>NUCLEOTIDE SEQUENCE [LARGE SCALE GENOMIC DNA]</scope>
    <source>
        <strain evidence="1 2">BRFM 1820</strain>
    </source>
</reference>
<proteinExistence type="predicted"/>
<dbReference type="EMBL" id="KZ857393">
    <property type="protein sequence ID" value="RDX51629.1"/>
    <property type="molecule type" value="Genomic_DNA"/>
</dbReference>
<sequence>MVQGRIMEVQIRICRRFPLRPSHSAHRLDPGLLPQQALIPSLKPAPRTPCGSSKLTSIVSSREWRYQTRCGASEPPPISSQVTRLPTCRYWTRSILGSSSCGHSLVRSVRPGVLWTRSLFATPSSLSQLPSQLRFRPPRILYALAENQEYGSMYPMPLAIISRRRSDVYPHLCRPSLYRQLNARNIFAVPPGHQHIAISTF</sequence>
<gene>
    <name evidence="1" type="ORF">OH76DRAFT_260297</name>
</gene>
<organism evidence="1 2">
    <name type="scientific">Lentinus brumalis</name>
    <dbReference type="NCBI Taxonomy" id="2498619"/>
    <lineage>
        <taxon>Eukaryota</taxon>
        <taxon>Fungi</taxon>
        <taxon>Dikarya</taxon>
        <taxon>Basidiomycota</taxon>
        <taxon>Agaricomycotina</taxon>
        <taxon>Agaricomycetes</taxon>
        <taxon>Polyporales</taxon>
        <taxon>Polyporaceae</taxon>
        <taxon>Lentinus</taxon>
    </lineage>
</organism>
<evidence type="ECO:0000313" key="1">
    <source>
        <dbReference type="EMBL" id="RDX51629.1"/>
    </source>
</evidence>
<keyword evidence="2" id="KW-1185">Reference proteome</keyword>
<name>A0A371DGH1_9APHY</name>
<dbReference type="Proteomes" id="UP000256964">
    <property type="component" value="Unassembled WGS sequence"/>
</dbReference>
<accession>A0A371DGH1</accession>
<protein>
    <submittedName>
        <fullName evidence="1">Uncharacterized protein</fullName>
    </submittedName>
</protein>
<dbReference type="AlphaFoldDB" id="A0A371DGH1"/>